<organism evidence="2 3">
    <name type="scientific">Riccia sorocarpa</name>
    <dbReference type="NCBI Taxonomy" id="122646"/>
    <lineage>
        <taxon>Eukaryota</taxon>
        <taxon>Viridiplantae</taxon>
        <taxon>Streptophyta</taxon>
        <taxon>Embryophyta</taxon>
        <taxon>Marchantiophyta</taxon>
        <taxon>Marchantiopsida</taxon>
        <taxon>Marchantiidae</taxon>
        <taxon>Marchantiales</taxon>
        <taxon>Ricciaceae</taxon>
        <taxon>Riccia</taxon>
    </lineage>
</organism>
<evidence type="ECO:0000313" key="2">
    <source>
        <dbReference type="EMBL" id="KAL3700133.1"/>
    </source>
</evidence>
<keyword evidence="3" id="KW-1185">Reference proteome</keyword>
<protein>
    <submittedName>
        <fullName evidence="2">Uncharacterized protein</fullName>
    </submittedName>
</protein>
<gene>
    <name evidence="2" type="ORF">R1sor_018155</name>
</gene>
<accession>A0ABD3I8X2</accession>
<evidence type="ECO:0000256" key="1">
    <source>
        <dbReference type="SAM" id="MobiDB-lite"/>
    </source>
</evidence>
<dbReference type="AlphaFoldDB" id="A0ABD3I8X2"/>
<reference evidence="2 3" key="1">
    <citation type="submission" date="2024-09" db="EMBL/GenBank/DDBJ databases">
        <title>Chromosome-scale assembly of Riccia sorocarpa.</title>
        <authorList>
            <person name="Paukszto L."/>
        </authorList>
    </citation>
    <scope>NUCLEOTIDE SEQUENCE [LARGE SCALE GENOMIC DNA]</scope>
    <source>
        <strain evidence="2">LP-2024</strain>
        <tissue evidence="2">Aerial parts of the thallus</tissue>
    </source>
</reference>
<name>A0ABD3I8X2_9MARC</name>
<feature type="region of interest" description="Disordered" evidence="1">
    <location>
        <begin position="103"/>
        <end position="138"/>
    </location>
</feature>
<comment type="caution">
    <text evidence="2">The sequence shown here is derived from an EMBL/GenBank/DDBJ whole genome shotgun (WGS) entry which is preliminary data.</text>
</comment>
<proteinExistence type="predicted"/>
<dbReference type="EMBL" id="JBJQOH010000001">
    <property type="protein sequence ID" value="KAL3700133.1"/>
    <property type="molecule type" value="Genomic_DNA"/>
</dbReference>
<dbReference type="Proteomes" id="UP001633002">
    <property type="component" value="Unassembled WGS sequence"/>
</dbReference>
<evidence type="ECO:0000313" key="3">
    <source>
        <dbReference type="Proteomes" id="UP001633002"/>
    </source>
</evidence>
<sequence length="138" mass="15091">MRTRDLHTLVVRNSGFGKMQSDYDLPVGSDDGGYASTSHLHRRQEARRELHYLQSLQQLAAQPAVSGRFALVQSAYTLMHGLPSHQCATPLVPIDLNGLPAEGIAENEPAQEVEVDQPADRPVDAQPQLGDPSVTRPE</sequence>